<comment type="caution">
    <text evidence="2">The sequence shown here is derived from an EMBL/GenBank/DDBJ whole genome shotgun (WGS) entry which is preliminary data.</text>
</comment>
<dbReference type="GO" id="GO:0015074">
    <property type="term" value="P:DNA integration"/>
    <property type="evidence" value="ECO:0007669"/>
    <property type="project" value="InterPro"/>
</dbReference>
<accession>A0A927QQT2</accession>
<proteinExistence type="predicted"/>
<dbReference type="Gene3D" id="1.10.443.10">
    <property type="entry name" value="Intergrase catalytic core"/>
    <property type="match status" value="1"/>
</dbReference>
<dbReference type="AlphaFoldDB" id="A0A927QQT2"/>
<evidence type="ECO:0000256" key="1">
    <source>
        <dbReference type="ARBA" id="ARBA00023172"/>
    </source>
</evidence>
<dbReference type="GO" id="GO:0006310">
    <property type="term" value="P:DNA recombination"/>
    <property type="evidence" value="ECO:0007669"/>
    <property type="project" value="UniProtKB-KW"/>
</dbReference>
<dbReference type="EMBL" id="JACYXT010000038">
    <property type="protein sequence ID" value="MBD9730107.1"/>
    <property type="molecule type" value="Genomic_DNA"/>
</dbReference>
<dbReference type="GeneID" id="79927797"/>
<dbReference type="Proteomes" id="UP000661025">
    <property type="component" value="Unassembled WGS sequence"/>
</dbReference>
<evidence type="ECO:0000313" key="3">
    <source>
        <dbReference type="Proteomes" id="UP000661025"/>
    </source>
</evidence>
<dbReference type="SUPFAM" id="SSF56349">
    <property type="entry name" value="DNA breaking-rejoining enzymes"/>
    <property type="match status" value="1"/>
</dbReference>
<protein>
    <recommendedName>
        <fullName evidence="4">Integrase</fullName>
    </recommendedName>
</protein>
<reference evidence="2" key="1">
    <citation type="submission" date="2020-09" db="EMBL/GenBank/DDBJ databases">
        <title>Streptomyces canutascabiei sp. nov., which causes potato common scab and is distributed across the world.</title>
        <authorList>
            <person name="Nguyen H.P."/>
            <person name="Weisberg A.J."/>
            <person name="Chang J.H."/>
            <person name="Clarke C.R."/>
        </authorList>
    </citation>
    <scope>NUCLEOTIDE SEQUENCE</scope>
    <source>
        <strain evidence="2">ID-01-6.2a</strain>
    </source>
</reference>
<evidence type="ECO:0008006" key="4">
    <source>
        <dbReference type="Google" id="ProtNLM"/>
    </source>
</evidence>
<gene>
    <name evidence="2" type="ORF">IHE70_44500</name>
</gene>
<organism evidence="2 3">
    <name type="scientific">Streptomyces caniscabiei</name>
    <dbReference type="NCBI Taxonomy" id="2746961"/>
    <lineage>
        <taxon>Bacteria</taxon>
        <taxon>Bacillati</taxon>
        <taxon>Actinomycetota</taxon>
        <taxon>Actinomycetes</taxon>
        <taxon>Kitasatosporales</taxon>
        <taxon>Streptomycetaceae</taxon>
        <taxon>Streptomyces</taxon>
    </lineage>
</organism>
<name>A0A927QQT2_9ACTN</name>
<dbReference type="GO" id="GO:0003677">
    <property type="term" value="F:DNA binding"/>
    <property type="evidence" value="ECO:0007669"/>
    <property type="project" value="InterPro"/>
</dbReference>
<evidence type="ECO:0000313" key="2">
    <source>
        <dbReference type="EMBL" id="MBD9730107.1"/>
    </source>
</evidence>
<dbReference type="InterPro" id="IPR013762">
    <property type="entry name" value="Integrase-like_cat_sf"/>
</dbReference>
<sequence>MSTISPPAADWDTVPDGTEWPGPDTVVLLHRPLRPGTDPSALSRFAEDRWNVDPAVFEEHAKARSLNFATIPRPLRQDAKYYIWQLINHPGPGTMRHSGGGDRPAIATILTVFSSFKEFLGWLHHHDITAFAQVTPALLDDYLLDVDGEQISMVRKYRRVGEVRRLWSARGILPQRMRLPAVPPWGGEESRDLFGRIRLDRDNRTPRIGELTMQHLLIWAIRFTEDFADDIVAAHTEYEESRQRQLKGATRSPEKIRTRMTAHLDRLREHGGTLPGRVVADGTLVINWRHIGRILDCAESVRLTASGRMAIESGIPIADGAYLDTPVTGQFEGRLWRPNGITFHEAPNLARLLSTACFVIIAYLSGARPGEVLNLRRGCIERDTANDLWLMNGRHYKNAVDTDGNKLPAGAPRRDPWVVIAPVARAVAVLERLHPHPLLFPNRITPHQQHLRNTKRRGKARTDGQICRDLAKFVTWINKECERLGRTDAVPPDKRGRLAASRFRRTLAWFIRRRPRGLVAASIQYGHLHTRMLQGYAGSYESGFPDEYAFEDWLYRLEILAEDAQAFGNGEHVSGPAADAYRHRVTSATRQFAGYVLTSDRQARDLLGNPLLQIHHGQGMTCVLNPAQALCQLRGTSDDPLVTPDTDDCRPQCRNIARTDRDIQHIHQRHRELATVVEDPLAPPVRHERERHELKRLQRILDAHEPENHQ</sequence>
<dbReference type="RefSeq" id="WP_192366093.1">
    <property type="nucleotide sequence ID" value="NZ_CP119182.1"/>
</dbReference>
<keyword evidence="1" id="KW-0233">DNA recombination</keyword>
<dbReference type="InterPro" id="IPR011010">
    <property type="entry name" value="DNA_brk_join_enz"/>
</dbReference>